<reference evidence="3 4" key="1">
    <citation type="submission" date="2020-04" db="EMBL/GenBank/DDBJ databases">
        <authorList>
            <person name="Alioto T."/>
            <person name="Alioto T."/>
            <person name="Gomez Garrido J."/>
        </authorList>
    </citation>
    <scope>NUCLEOTIDE SEQUENCE [LARGE SCALE GENOMIC DNA]</scope>
</reference>
<feature type="compositionally biased region" description="Acidic residues" evidence="1">
    <location>
        <begin position="969"/>
        <end position="979"/>
    </location>
</feature>
<dbReference type="InterPro" id="IPR008984">
    <property type="entry name" value="SMAD_FHA_dom_sf"/>
</dbReference>
<dbReference type="InterPro" id="IPR000253">
    <property type="entry name" value="FHA_dom"/>
</dbReference>
<proteinExistence type="predicted"/>
<dbReference type="EMBL" id="CADEPI010000057">
    <property type="protein sequence ID" value="CAB3370977.1"/>
    <property type="molecule type" value="Genomic_DNA"/>
</dbReference>
<feature type="compositionally biased region" description="Low complexity" evidence="1">
    <location>
        <begin position="226"/>
        <end position="241"/>
    </location>
</feature>
<feature type="region of interest" description="Disordered" evidence="1">
    <location>
        <begin position="955"/>
        <end position="979"/>
    </location>
</feature>
<keyword evidence="4" id="KW-1185">Reference proteome</keyword>
<feature type="region of interest" description="Disordered" evidence="1">
    <location>
        <begin position="1098"/>
        <end position="1117"/>
    </location>
</feature>
<feature type="compositionally biased region" description="Basic and acidic residues" evidence="1">
    <location>
        <begin position="779"/>
        <end position="788"/>
    </location>
</feature>
<feature type="region of interest" description="Disordered" evidence="1">
    <location>
        <begin position="539"/>
        <end position="645"/>
    </location>
</feature>
<feature type="region of interest" description="Disordered" evidence="1">
    <location>
        <begin position="131"/>
        <end position="168"/>
    </location>
</feature>
<dbReference type="Proteomes" id="UP000494165">
    <property type="component" value="Unassembled WGS sequence"/>
</dbReference>
<feature type="compositionally biased region" description="Basic and acidic residues" evidence="1">
    <location>
        <begin position="743"/>
        <end position="768"/>
    </location>
</feature>
<dbReference type="OrthoDB" id="5822793at2759"/>
<feature type="compositionally biased region" description="Polar residues" evidence="1">
    <location>
        <begin position="458"/>
        <end position="468"/>
    </location>
</feature>
<accession>A0A8S1CSX5</accession>
<name>A0A8S1CSX5_9INSE</name>
<evidence type="ECO:0000259" key="2">
    <source>
        <dbReference type="PROSITE" id="PS50006"/>
    </source>
</evidence>
<feature type="compositionally biased region" description="Low complexity" evidence="1">
    <location>
        <begin position="1098"/>
        <end position="1114"/>
    </location>
</feature>
<feature type="compositionally biased region" description="Low complexity" evidence="1">
    <location>
        <begin position="569"/>
        <end position="578"/>
    </location>
</feature>
<dbReference type="Pfam" id="PF00498">
    <property type="entry name" value="FHA"/>
    <property type="match status" value="1"/>
</dbReference>
<dbReference type="InterPro" id="IPR051176">
    <property type="entry name" value="Cent_Immune-Sig_Mod"/>
</dbReference>
<feature type="region of interest" description="Disordered" evidence="1">
    <location>
        <begin position="998"/>
        <end position="1043"/>
    </location>
</feature>
<gene>
    <name evidence="3" type="ORF">CLODIP_2_CD08348</name>
</gene>
<dbReference type="AlphaFoldDB" id="A0A8S1CSX5"/>
<feature type="compositionally biased region" description="Basic and acidic residues" evidence="1">
    <location>
        <begin position="470"/>
        <end position="486"/>
    </location>
</feature>
<evidence type="ECO:0000313" key="3">
    <source>
        <dbReference type="EMBL" id="CAB3370977.1"/>
    </source>
</evidence>
<feature type="compositionally biased region" description="Pro residues" evidence="1">
    <location>
        <begin position="579"/>
        <end position="588"/>
    </location>
</feature>
<dbReference type="PANTHER" id="PTHR15715">
    <property type="entry name" value="CENTROSOMAL PROTEIN OF 170 KDA"/>
    <property type="match status" value="1"/>
</dbReference>
<dbReference type="Gene3D" id="2.60.200.20">
    <property type="match status" value="1"/>
</dbReference>
<organism evidence="3 4">
    <name type="scientific">Cloeon dipterum</name>
    <dbReference type="NCBI Taxonomy" id="197152"/>
    <lineage>
        <taxon>Eukaryota</taxon>
        <taxon>Metazoa</taxon>
        <taxon>Ecdysozoa</taxon>
        <taxon>Arthropoda</taxon>
        <taxon>Hexapoda</taxon>
        <taxon>Insecta</taxon>
        <taxon>Pterygota</taxon>
        <taxon>Palaeoptera</taxon>
        <taxon>Ephemeroptera</taxon>
        <taxon>Pisciforma</taxon>
        <taxon>Baetidae</taxon>
        <taxon>Cloeon</taxon>
    </lineage>
</organism>
<feature type="compositionally biased region" description="Polar residues" evidence="1">
    <location>
        <begin position="657"/>
        <end position="666"/>
    </location>
</feature>
<protein>
    <recommendedName>
        <fullName evidence="2">FHA domain-containing protein</fullName>
    </recommendedName>
</protein>
<feature type="domain" description="FHA" evidence="2">
    <location>
        <begin position="36"/>
        <end position="87"/>
    </location>
</feature>
<feature type="compositionally biased region" description="Low complexity" evidence="1">
    <location>
        <begin position="846"/>
        <end position="857"/>
    </location>
</feature>
<feature type="compositionally biased region" description="Low complexity" evidence="1">
    <location>
        <begin position="708"/>
        <end position="721"/>
    </location>
</feature>
<feature type="region of interest" description="Disordered" evidence="1">
    <location>
        <begin position="193"/>
        <end position="279"/>
    </location>
</feature>
<feature type="compositionally biased region" description="Basic and acidic residues" evidence="1">
    <location>
        <begin position="624"/>
        <end position="638"/>
    </location>
</feature>
<dbReference type="PROSITE" id="PS50006">
    <property type="entry name" value="FHA_DOMAIN"/>
    <property type="match status" value="1"/>
</dbReference>
<evidence type="ECO:0000313" key="4">
    <source>
        <dbReference type="Proteomes" id="UP000494165"/>
    </source>
</evidence>
<sequence length="1157" mass="124363">MAESERPPACDSPNPGGAFWQLVSTDTTFRLPEAMIFVGSGADCDVLVKAKSVDKRHAVIMYDYCDKKFKVKDLNSANGTFRNEAHIPVQTYITLESMDVLRFGFDSAIYQVVRVPESREMPTAKPHNELFIKEPGDIISTNNITSKQGSRTQVQEQKAPEQNQHPTIDLKMTGAISSSSLHSAFSEDSLLGVNEGTAPSVTTEVPSPQEEASTPTSSGSTEPASSDKPSTSSSPTTSNKPSLDDSTVTASDAGQLPSSAASSPDKQPPPPSPNTYPLAFTIDFSEGKKLDIGDSISKFAPKHIRNLSLSRQEEAKALKQEREDKVEMEPKSKPVLCAVSPTAQPAAVPLLRRAGYHSEGYFSSDQDEDLSIKSDLTAVKKNQDKILKPSTLTQDKKSKPVSSLAIESNSPTNRRVLAPGDRRTFSLEESASQHFARILAEKTASPPKSPEKEAPDSPSDNVSETGTYTIDKESPSPDEEKARSDIDAVFGVGDEDKKAEGNLNRTFTRNKDLKNGHDEQSVLSSSYRAGPNWIKEWAAQVAEQHNSQPLSPPTEPALASIKAKGRATSPPRGAKPSPRASPAPPCRNWPPATAEASSVVKGRYKLPSLSSPVASDFSDPSDSPVHKRNVERLERAADNETESFLRTTESVMTAMQARMTSQSNENADSEEEAGLSAGAVTAKSLTAQLRAKLKALEQKSVRSKHHAAIAATAASTVVVTAPSPPPIAPAPTSLALKRVSGPKSKDERQSDSSSDAGDHKPRSRERSDSVGPHTSLRRARLEAEEAKTKAPPPKPALVKPLPQATVPKLKKEPPKTVSKPPLSSSNFQRTDGGRYSLRAGKVNAQTPSAATSKSKPPAAAPKKDSAKKTNSGGGNRSSSNLCSKEMEFQNWKRRKNYDPMKAAAEGKKKAAAAKNPASQGADVMTQSAIVMTQSSPTSSPVNSILRSASFHGTGAMASMTSSRGSNATSEDEATLSADEDLAEKSISSISPRHMRVLTSSPMRAVSQPPDHLSPRKKSLDETLEGGSSRGFVRNTTPTSSVRSRGKFEALDNLVIAAIHGFSNKIKGSSHNVLGKLRVLFQEDQDKVLMLEDALNLLEESEPTTSSPNKSPSKELSGTLRNLKKLEHVFNVLDEVLFGDEELELRDEDDLSELDEAE</sequence>
<feature type="region of interest" description="Disordered" evidence="1">
    <location>
        <begin position="379"/>
        <end position="525"/>
    </location>
</feature>
<dbReference type="PANTHER" id="PTHR15715:SF47">
    <property type="entry name" value="FHA DOMAIN-CONTAINING PROTEIN"/>
    <property type="match status" value="1"/>
</dbReference>
<feature type="compositionally biased region" description="Basic and acidic residues" evidence="1">
    <location>
        <begin position="509"/>
        <end position="520"/>
    </location>
</feature>
<feature type="compositionally biased region" description="Polar residues" evidence="1">
    <location>
        <begin position="958"/>
        <end position="968"/>
    </location>
</feature>
<feature type="compositionally biased region" description="Polar residues" evidence="1">
    <location>
        <begin position="139"/>
        <end position="166"/>
    </location>
</feature>
<feature type="compositionally biased region" description="Polar residues" evidence="1">
    <location>
        <begin position="197"/>
        <end position="224"/>
    </location>
</feature>
<evidence type="ECO:0000256" key="1">
    <source>
        <dbReference type="SAM" id="MobiDB-lite"/>
    </source>
</evidence>
<feature type="compositionally biased region" description="Polar residues" evidence="1">
    <location>
        <begin position="1033"/>
        <end position="1042"/>
    </location>
</feature>
<feature type="compositionally biased region" description="Polar residues" evidence="1">
    <location>
        <begin position="608"/>
        <end position="621"/>
    </location>
</feature>
<feature type="region of interest" description="Disordered" evidence="1">
    <location>
        <begin position="698"/>
        <end position="921"/>
    </location>
</feature>
<feature type="region of interest" description="Disordered" evidence="1">
    <location>
        <begin position="657"/>
        <end position="676"/>
    </location>
</feature>
<comment type="caution">
    <text evidence="3">The sequence shown here is derived from an EMBL/GenBank/DDBJ whole genome shotgun (WGS) entry which is preliminary data.</text>
</comment>
<dbReference type="SUPFAM" id="SSF49879">
    <property type="entry name" value="SMAD/FHA domain"/>
    <property type="match status" value="1"/>
</dbReference>